<dbReference type="PANTHER" id="PTHR37423">
    <property type="entry name" value="SOLUBLE LYTIC MUREIN TRANSGLYCOSYLASE-RELATED"/>
    <property type="match status" value="1"/>
</dbReference>
<dbReference type="InterPro" id="IPR008258">
    <property type="entry name" value="Transglycosylase_SLT_dom_1"/>
</dbReference>
<dbReference type="CDD" id="cd16896">
    <property type="entry name" value="LT_Slt70-like"/>
    <property type="match status" value="1"/>
</dbReference>
<proteinExistence type="predicted"/>
<gene>
    <name evidence="2" type="ORF">IAG03_01550</name>
</gene>
<evidence type="ECO:0000313" key="3">
    <source>
        <dbReference type="Proteomes" id="UP000651482"/>
    </source>
</evidence>
<evidence type="ECO:0000313" key="2">
    <source>
        <dbReference type="EMBL" id="MBC8532706.1"/>
    </source>
</evidence>
<keyword evidence="3" id="KW-1185">Reference proteome</keyword>
<dbReference type="PANTHER" id="PTHR37423:SF2">
    <property type="entry name" value="MEMBRANE-BOUND LYTIC MUREIN TRANSGLYCOSYLASE C"/>
    <property type="match status" value="1"/>
</dbReference>
<feature type="domain" description="Transglycosylase SLT" evidence="1">
    <location>
        <begin position="13"/>
        <end position="120"/>
    </location>
</feature>
<accession>A0A926D7J3</accession>
<reference evidence="2" key="1">
    <citation type="submission" date="2020-08" db="EMBL/GenBank/DDBJ databases">
        <title>Genome public.</title>
        <authorList>
            <person name="Liu C."/>
            <person name="Sun Q."/>
        </authorList>
    </citation>
    <scope>NUCLEOTIDE SEQUENCE</scope>
    <source>
        <strain evidence="2">NSJ-40</strain>
    </source>
</reference>
<protein>
    <submittedName>
        <fullName evidence="2">Lytic transglycosylase domain-containing protein</fullName>
    </submittedName>
</protein>
<dbReference type="InterPro" id="IPR023346">
    <property type="entry name" value="Lysozyme-like_dom_sf"/>
</dbReference>
<sequence length="161" mass="18391">MRELYPVRYPEIVQSASEETGLSEALIYAVIKTESGFDPSAESHAGAKGLMQMIPDTFSWIQQKHDGNVQFEEDALLDPETNIRYGCRVLREMMDWFGDVDTALCAYNAGAGTVQRWLSDPAYSSDGKTLDKIPYPETARYVEKINQNRKIYEKLYDFEIE</sequence>
<dbReference type="Proteomes" id="UP000651482">
    <property type="component" value="Unassembled WGS sequence"/>
</dbReference>
<dbReference type="Gene3D" id="1.10.530.10">
    <property type="match status" value="1"/>
</dbReference>
<name>A0A926D7J3_9FIRM</name>
<comment type="caution">
    <text evidence="2">The sequence shown here is derived from an EMBL/GenBank/DDBJ whole genome shotgun (WGS) entry which is preliminary data.</text>
</comment>
<dbReference type="Pfam" id="PF01464">
    <property type="entry name" value="SLT"/>
    <property type="match status" value="1"/>
</dbReference>
<evidence type="ECO:0000259" key="1">
    <source>
        <dbReference type="Pfam" id="PF01464"/>
    </source>
</evidence>
<dbReference type="SUPFAM" id="SSF53955">
    <property type="entry name" value="Lysozyme-like"/>
    <property type="match status" value="1"/>
</dbReference>
<dbReference type="AlphaFoldDB" id="A0A926D7J3"/>
<organism evidence="2 3">
    <name type="scientific">Yeguia hominis</name>
    <dbReference type="NCBI Taxonomy" id="2763662"/>
    <lineage>
        <taxon>Bacteria</taxon>
        <taxon>Bacillati</taxon>
        <taxon>Bacillota</taxon>
        <taxon>Clostridia</taxon>
        <taxon>Eubacteriales</taxon>
        <taxon>Yeguiaceae</taxon>
        <taxon>Yeguia</taxon>
    </lineage>
</organism>
<dbReference type="EMBL" id="JACRSN010000002">
    <property type="protein sequence ID" value="MBC8532706.1"/>
    <property type="molecule type" value="Genomic_DNA"/>
</dbReference>